<dbReference type="InterPro" id="IPR008457">
    <property type="entry name" value="Cu-R_CopD_dom"/>
</dbReference>
<feature type="transmembrane region" description="Helical" evidence="6">
    <location>
        <begin position="217"/>
        <end position="239"/>
    </location>
</feature>
<dbReference type="OrthoDB" id="2387346at2"/>
<keyword evidence="4 6" id="KW-1133">Transmembrane helix</keyword>
<keyword evidence="10" id="KW-1185">Reference proteome</keyword>
<dbReference type="PANTHER" id="PTHR34820">
    <property type="entry name" value="INNER MEMBRANE PROTEIN YEBZ"/>
    <property type="match status" value="1"/>
</dbReference>
<comment type="caution">
    <text evidence="8">The sequence shown here is derived from an EMBL/GenBank/DDBJ whole genome shotgun (WGS) entry which is preliminary data.</text>
</comment>
<evidence type="ECO:0000256" key="2">
    <source>
        <dbReference type="ARBA" id="ARBA00022475"/>
    </source>
</evidence>
<dbReference type="EMBL" id="JALP01000072">
    <property type="protein sequence ID" value="THG91361.1"/>
    <property type="molecule type" value="Genomic_DNA"/>
</dbReference>
<dbReference type="Pfam" id="PF05425">
    <property type="entry name" value="CopD"/>
    <property type="match status" value="1"/>
</dbReference>
<comment type="subcellular location">
    <subcellularLocation>
        <location evidence="1">Cell membrane</location>
        <topology evidence="1">Multi-pass membrane protein</topology>
    </subcellularLocation>
</comment>
<evidence type="ECO:0000313" key="11">
    <source>
        <dbReference type="Proteomes" id="UP000297014"/>
    </source>
</evidence>
<accession>A0A094WFL4</accession>
<keyword evidence="5 6" id="KW-0472">Membrane</keyword>
<dbReference type="EMBL" id="ALPT02000055">
    <property type="protein sequence ID" value="KGA96574.1"/>
    <property type="molecule type" value="Genomic_DNA"/>
</dbReference>
<dbReference type="RefSeq" id="WP_003323499.1">
    <property type="nucleotide sequence ID" value="NZ_ALPT02000055.1"/>
</dbReference>
<feature type="transmembrane region" description="Helical" evidence="6">
    <location>
        <begin position="251"/>
        <end position="270"/>
    </location>
</feature>
<dbReference type="Proteomes" id="UP000297014">
    <property type="component" value="Unassembled WGS sequence"/>
</dbReference>
<name>A0A094WFL4_ALKAL</name>
<feature type="transmembrane region" description="Helical" evidence="6">
    <location>
        <begin position="141"/>
        <end position="165"/>
    </location>
</feature>
<dbReference type="AlphaFoldDB" id="A0A094WFL4"/>
<dbReference type="GO" id="GO:0005886">
    <property type="term" value="C:plasma membrane"/>
    <property type="evidence" value="ECO:0007669"/>
    <property type="project" value="UniProtKB-SubCell"/>
</dbReference>
<evidence type="ECO:0000256" key="3">
    <source>
        <dbReference type="ARBA" id="ARBA00022692"/>
    </source>
</evidence>
<evidence type="ECO:0000256" key="4">
    <source>
        <dbReference type="ARBA" id="ARBA00022989"/>
    </source>
</evidence>
<dbReference type="GO" id="GO:0006825">
    <property type="term" value="P:copper ion transport"/>
    <property type="evidence" value="ECO:0007669"/>
    <property type="project" value="InterPro"/>
</dbReference>
<feature type="domain" description="Copper resistance protein D" evidence="7">
    <location>
        <begin position="173"/>
        <end position="270"/>
    </location>
</feature>
<feature type="transmembrane region" description="Helical" evidence="6">
    <location>
        <begin position="177"/>
        <end position="197"/>
    </location>
</feature>
<dbReference type="PANTHER" id="PTHR34820:SF4">
    <property type="entry name" value="INNER MEMBRANE PROTEIN YEBZ"/>
    <property type="match status" value="1"/>
</dbReference>
<dbReference type="eggNOG" id="COG1276">
    <property type="taxonomic scope" value="Bacteria"/>
</dbReference>
<keyword evidence="2" id="KW-1003">Cell membrane</keyword>
<reference evidence="8 10" key="1">
    <citation type="journal article" date="2014" name="Genome Announc.">
        <title>Draft Genome Sequence of Bacillus alcalophilus AV1934, a Classic Alkaliphile Isolated from Human Feces in 1934.</title>
        <authorList>
            <person name="Attie O."/>
            <person name="Jayaprakash A."/>
            <person name="Shah H."/>
            <person name="Paulsen I.T."/>
            <person name="Morino M."/>
            <person name="Takahashi Y."/>
            <person name="Narumi I."/>
            <person name="Sachidanandam R."/>
            <person name="Satoh K."/>
            <person name="Ito M."/>
            <person name="Krulwich T.A."/>
        </authorList>
    </citation>
    <scope>NUCLEOTIDE SEQUENCE [LARGE SCALE GENOMIC DNA]</scope>
    <source>
        <strain evidence="8 10">AV1934</strain>
    </source>
</reference>
<evidence type="ECO:0000256" key="5">
    <source>
        <dbReference type="ARBA" id="ARBA00023136"/>
    </source>
</evidence>
<proteinExistence type="predicted"/>
<gene>
    <name evidence="9" type="ORF">AJ85_05460</name>
    <name evidence="8" type="ORF">BALCAV_0215455</name>
</gene>
<dbReference type="InterPro" id="IPR032694">
    <property type="entry name" value="CopC/D"/>
</dbReference>
<reference evidence="9 11" key="2">
    <citation type="submission" date="2014-01" db="EMBL/GenBank/DDBJ databases">
        <title>Draft genome sequencing of Bacillus alcalophilus CGMCC 1.3604.</title>
        <authorList>
            <person name="Yang J."/>
            <person name="Diao L."/>
            <person name="Yang S."/>
        </authorList>
    </citation>
    <scope>NUCLEOTIDE SEQUENCE [LARGE SCALE GENOMIC DNA]</scope>
    <source>
        <strain evidence="9 11">CGMCC 1.3604</strain>
    </source>
</reference>
<evidence type="ECO:0000256" key="1">
    <source>
        <dbReference type="ARBA" id="ARBA00004651"/>
    </source>
</evidence>
<evidence type="ECO:0000313" key="8">
    <source>
        <dbReference type="EMBL" id="KGA96574.1"/>
    </source>
</evidence>
<feature type="transmembrane region" description="Helical" evidence="6">
    <location>
        <begin position="73"/>
        <end position="98"/>
    </location>
</feature>
<protein>
    <recommendedName>
        <fullName evidence="7">Copper resistance protein D domain-containing protein</fullName>
    </recommendedName>
</protein>
<keyword evidence="3 6" id="KW-0812">Transmembrane</keyword>
<organism evidence="8 10">
    <name type="scientific">Alkalihalobacillus alcalophilus ATCC 27647 = CGMCC 1.3604</name>
    <dbReference type="NCBI Taxonomy" id="1218173"/>
    <lineage>
        <taxon>Bacteria</taxon>
        <taxon>Bacillati</taxon>
        <taxon>Bacillota</taxon>
        <taxon>Bacilli</taxon>
        <taxon>Bacillales</taxon>
        <taxon>Bacillaceae</taxon>
        <taxon>Alkalihalobacillus</taxon>
    </lineage>
</organism>
<feature type="transmembrane region" description="Helical" evidence="6">
    <location>
        <begin position="37"/>
        <end position="61"/>
    </location>
</feature>
<feature type="transmembrane region" description="Helical" evidence="6">
    <location>
        <begin position="303"/>
        <end position="326"/>
    </location>
</feature>
<sequence length="359" mass="40788">MIELSNFFTYLIIALAVGVLITTLNQKRLPNIPFTRTIMYINIISIVLLTFVPIVQLAQMLHSQFSVPIKDAFINVITTFQVGHAWMIIVVISSLLFIIQCVREKLPNKLAVWGQLTLWLCIAYFISLSSHSSAADGLLGILSHFIHIVAFAIWIGPLLIVSWLTKPLNDIRAFHRWFSPLALIAVSLIVLSGLILMNTLVPNYIESWSVSYGQYLLIKHLMFIPILMFGIRHIFLLKWNPLHLNEKQMQLSFKLESLFAIVIFAISAWMTEQTPPHEVDVNTVHSPLFLLFQSTTGSENNVVFNWSLTGSLLLAIGSLFLIWIGYQLIRKKKVMIPIILMLITLIVIYTGLMLSVTFI</sequence>
<evidence type="ECO:0000313" key="10">
    <source>
        <dbReference type="Proteomes" id="UP000002754"/>
    </source>
</evidence>
<dbReference type="STRING" id="1218173.BALCAV_0215455"/>
<feature type="transmembrane region" description="Helical" evidence="6">
    <location>
        <begin position="110"/>
        <end position="129"/>
    </location>
</feature>
<feature type="transmembrane region" description="Helical" evidence="6">
    <location>
        <begin position="338"/>
        <end position="358"/>
    </location>
</feature>
<evidence type="ECO:0000256" key="6">
    <source>
        <dbReference type="SAM" id="Phobius"/>
    </source>
</evidence>
<evidence type="ECO:0000259" key="7">
    <source>
        <dbReference type="Pfam" id="PF05425"/>
    </source>
</evidence>
<evidence type="ECO:0000313" key="9">
    <source>
        <dbReference type="EMBL" id="THG91361.1"/>
    </source>
</evidence>
<feature type="transmembrane region" description="Helical" evidence="6">
    <location>
        <begin position="6"/>
        <end position="25"/>
    </location>
</feature>
<dbReference type="Proteomes" id="UP000002754">
    <property type="component" value="Unassembled WGS sequence"/>
</dbReference>